<proteinExistence type="predicted"/>
<organism evidence="1">
    <name type="scientific">marine sediment metagenome</name>
    <dbReference type="NCBI Taxonomy" id="412755"/>
    <lineage>
        <taxon>unclassified sequences</taxon>
        <taxon>metagenomes</taxon>
        <taxon>ecological metagenomes</taxon>
    </lineage>
</organism>
<dbReference type="AlphaFoldDB" id="A0A0F9MLF4"/>
<gene>
    <name evidence="1" type="ORF">LCGC14_1076180</name>
</gene>
<accession>A0A0F9MLF4</accession>
<protein>
    <submittedName>
        <fullName evidence="1">Uncharacterized protein</fullName>
    </submittedName>
</protein>
<evidence type="ECO:0000313" key="1">
    <source>
        <dbReference type="EMBL" id="KKN06534.1"/>
    </source>
</evidence>
<sequence length="79" mass="9369">MKQYPNESFRETSSRFSRVMSEMLWHTNRVLRDPDKYDESDQMTMRKFATEMEVTGKRINSVFEAKEKAGKVTIVEDRG</sequence>
<name>A0A0F9MLF4_9ZZZZ</name>
<reference evidence="1" key="1">
    <citation type="journal article" date="2015" name="Nature">
        <title>Complex archaea that bridge the gap between prokaryotes and eukaryotes.</title>
        <authorList>
            <person name="Spang A."/>
            <person name="Saw J.H."/>
            <person name="Jorgensen S.L."/>
            <person name="Zaremba-Niedzwiedzka K."/>
            <person name="Martijn J."/>
            <person name="Lind A.E."/>
            <person name="van Eijk R."/>
            <person name="Schleper C."/>
            <person name="Guy L."/>
            <person name="Ettema T.J."/>
        </authorList>
    </citation>
    <scope>NUCLEOTIDE SEQUENCE</scope>
</reference>
<dbReference type="EMBL" id="LAZR01004678">
    <property type="protein sequence ID" value="KKN06534.1"/>
    <property type="molecule type" value="Genomic_DNA"/>
</dbReference>
<comment type="caution">
    <text evidence="1">The sequence shown here is derived from an EMBL/GenBank/DDBJ whole genome shotgun (WGS) entry which is preliminary data.</text>
</comment>